<accession>A0A4S8ETA0</accession>
<comment type="similarity">
    <text evidence="1">Belongs to the aldolase class II family.</text>
</comment>
<organism evidence="3 4">
    <name type="scientific">Lampropedia puyangensis</name>
    <dbReference type="NCBI Taxonomy" id="1330072"/>
    <lineage>
        <taxon>Bacteria</taxon>
        <taxon>Pseudomonadati</taxon>
        <taxon>Pseudomonadota</taxon>
        <taxon>Betaproteobacteria</taxon>
        <taxon>Burkholderiales</taxon>
        <taxon>Comamonadaceae</taxon>
        <taxon>Lampropedia</taxon>
    </lineage>
</organism>
<dbReference type="PANTHER" id="PTHR10672">
    <property type="entry name" value="ADDUCIN"/>
    <property type="match status" value="1"/>
</dbReference>
<protein>
    <recommendedName>
        <fullName evidence="2">Class II aldolase/adducin N-terminal domain-containing protein</fullName>
    </recommendedName>
</protein>
<dbReference type="Gene3D" id="3.40.225.10">
    <property type="entry name" value="Class II aldolase/adducin N-terminal domain"/>
    <property type="match status" value="1"/>
</dbReference>
<dbReference type="PANTHER" id="PTHR10672:SF3">
    <property type="entry name" value="PROTEIN HU-LI TAI SHAO"/>
    <property type="match status" value="1"/>
</dbReference>
<dbReference type="GO" id="GO:0051015">
    <property type="term" value="F:actin filament binding"/>
    <property type="evidence" value="ECO:0007669"/>
    <property type="project" value="TreeGrafter"/>
</dbReference>
<feature type="domain" description="Class II aldolase/adducin N-terminal" evidence="2">
    <location>
        <begin position="23"/>
        <end position="205"/>
    </location>
</feature>
<proteinExistence type="inferred from homology"/>
<comment type="caution">
    <text evidence="3">The sequence shown here is derived from an EMBL/GenBank/DDBJ whole genome shotgun (WGS) entry which is preliminary data.</text>
</comment>
<dbReference type="Pfam" id="PF00596">
    <property type="entry name" value="Aldolase_II"/>
    <property type="match status" value="1"/>
</dbReference>
<dbReference type="SMART" id="SM01007">
    <property type="entry name" value="Aldolase_II"/>
    <property type="match status" value="1"/>
</dbReference>
<evidence type="ECO:0000259" key="2">
    <source>
        <dbReference type="SMART" id="SM01007"/>
    </source>
</evidence>
<dbReference type="OrthoDB" id="8859181at2"/>
<dbReference type="InterPro" id="IPR036409">
    <property type="entry name" value="Aldolase_II/adducin_N_sf"/>
</dbReference>
<dbReference type="SUPFAM" id="SSF53639">
    <property type="entry name" value="AraD/HMP-PK domain-like"/>
    <property type="match status" value="1"/>
</dbReference>
<dbReference type="RefSeq" id="WP_136574569.1">
    <property type="nucleotide sequence ID" value="NZ_STFG01000023.1"/>
</dbReference>
<dbReference type="Proteomes" id="UP000308917">
    <property type="component" value="Unassembled WGS sequence"/>
</dbReference>
<evidence type="ECO:0000313" key="4">
    <source>
        <dbReference type="Proteomes" id="UP000308917"/>
    </source>
</evidence>
<dbReference type="InterPro" id="IPR051017">
    <property type="entry name" value="Aldolase-II_Adducin_sf"/>
</dbReference>
<keyword evidence="4" id="KW-1185">Reference proteome</keyword>
<dbReference type="NCBIfam" id="NF005451">
    <property type="entry name" value="PRK07044.1"/>
    <property type="match status" value="1"/>
</dbReference>
<evidence type="ECO:0000313" key="3">
    <source>
        <dbReference type="EMBL" id="THT98087.1"/>
    </source>
</evidence>
<name>A0A4S8ETA0_9BURK</name>
<gene>
    <name evidence="3" type="ORF">E9531_14905</name>
</gene>
<dbReference type="GO" id="GO:0005856">
    <property type="term" value="C:cytoskeleton"/>
    <property type="evidence" value="ECO:0007669"/>
    <property type="project" value="TreeGrafter"/>
</dbReference>
<sequence length="261" mass="28629">MTTTTSAPSSPPPYEPGEWEARLDLAAAYRLAAQNGWQDMLGTHFSLRLPQNPHHYLINPYGLLFEEVTASSLLKIDLNGQLIHGGSLNFLFNPAADEIHGAVLSSRPDIHAIMHLHSVAGTGVSAQQEGLLPISQNALNILHRVRYYDYGGAGLDTDERARLVDSLGDGSVLFMRNHGTLTAGRTIGEAFALLHRLERACQIQLAAQAGGQLHTVAAAVVEKQIERSKRIYTDQHWSPGAKHEWAALRRKVARDHPDFAL</sequence>
<reference evidence="3 4" key="1">
    <citation type="journal article" date="2015" name="Antonie Van Leeuwenhoek">
        <title>Lampropedia puyangensis sp. nov., isolated from symptomatic bark of Populus ? euramericana canker and emended description of Lampropedia hyalina (Ehrenberg 1832) Lee et al. 2004.</title>
        <authorList>
            <person name="Li Y."/>
            <person name="Wang T."/>
            <person name="Piao C.G."/>
            <person name="Wang L.F."/>
            <person name="Tian G.Z."/>
            <person name="Zhu T.H."/>
            <person name="Guo M.W."/>
        </authorList>
    </citation>
    <scope>NUCLEOTIDE SEQUENCE [LARGE SCALE GENOMIC DNA]</scope>
    <source>
        <strain evidence="3 4">2-bin</strain>
    </source>
</reference>
<dbReference type="InterPro" id="IPR001303">
    <property type="entry name" value="Aldolase_II/adducin_N"/>
</dbReference>
<dbReference type="AlphaFoldDB" id="A0A4S8ETA0"/>
<evidence type="ECO:0000256" key="1">
    <source>
        <dbReference type="ARBA" id="ARBA00037961"/>
    </source>
</evidence>
<dbReference type="EMBL" id="STFG01000023">
    <property type="protein sequence ID" value="THT98087.1"/>
    <property type="molecule type" value="Genomic_DNA"/>
</dbReference>